<comment type="caution">
    <text evidence="1">The sequence shown here is derived from an EMBL/GenBank/DDBJ whole genome shotgun (WGS) entry which is preliminary data.</text>
</comment>
<dbReference type="RefSeq" id="WP_126167870.1">
    <property type="nucleotide sequence ID" value="NZ_JAKUDL010000003.1"/>
</dbReference>
<name>A0AAJ1BHS0_9GAMM</name>
<dbReference type="PROSITE" id="PS51257">
    <property type="entry name" value="PROKAR_LIPOPROTEIN"/>
    <property type="match status" value="1"/>
</dbReference>
<dbReference type="EMBL" id="JAKUDL010000003">
    <property type="protein sequence ID" value="MCH4294942.1"/>
    <property type="molecule type" value="Genomic_DNA"/>
</dbReference>
<keyword evidence="2" id="KW-1185">Reference proteome</keyword>
<reference evidence="1 2" key="1">
    <citation type="submission" date="2022-02" db="EMBL/GenBank/DDBJ databases">
        <title>The genome sequence of Shewanella sp. 3B26.</title>
        <authorList>
            <person name="Du J."/>
        </authorList>
    </citation>
    <scope>NUCLEOTIDE SEQUENCE [LARGE SCALE GENOMIC DNA]</scope>
    <source>
        <strain evidence="1 2">3B26</strain>
    </source>
</reference>
<evidence type="ECO:0000313" key="1">
    <source>
        <dbReference type="EMBL" id="MCH4294942.1"/>
    </source>
</evidence>
<accession>A0AAJ1BHS0</accession>
<dbReference type="AlphaFoldDB" id="A0AAJ1BHS0"/>
<protein>
    <recommendedName>
        <fullName evidence="3">Lipoprotein</fullName>
    </recommendedName>
</protein>
<evidence type="ECO:0000313" key="2">
    <source>
        <dbReference type="Proteomes" id="UP001297581"/>
    </source>
</evidence>
<proteinExistence type="predicted"/>
<dbReference type="Proteomes" id="UP001297581">
    <property type="component" value="Unassembled WGS sequence"/>
</dbReference>
<gene>
    <name evidence="1" type="ORF">MJ923_11565</name>
</gene>
<sequence>MKKAVVLMGVCLASLGLGGCENLTWVEPKPAKEVNQPQIPEQDGMVQDNERILEEARRDGRLNR</sequence>
<evidence type="ECO:0008006" key="3">
    <source>
        <dbReference type="Google" id="ProtNLM"/>
    </source>
</evidence>
<organism evidence="1 2">
    <name type="scientific">Shewanella zhuhaiensis</name>
    <dbReference type="NCBI Taxonomy" id="2919576"/>
    <lineage>
        <taxon>Bacteria</taxon>
        <taxon>Pseudomonadati</taxon>
        <taxon>Pseudomonadota</taxon>
        <taxon>Gammaproteobacteria</taxon>
        <taxon>Alteromonadales</taxon>
        <taxon>Shewanellaceae</taxon>
        <taxon>Shewanella</taxon>
    </lineage>
</organism>